<sequence>MRLFLFLLSTLVPGLLCQHYCGSNGFLTNGDDPTDSTWFCVRHYNVSKTWLDAEKYCKKIGAQMASIHSKDENINFLPLQKFPSFWLGGRDVKNSGAWSWDDGTTWDYSNWGAGEPNKYLPWDCLLVDPLTALWQAGPCNSKTAGVACATPFTFPNVNPPNTTCWDKYCFEMTDTGYDRDGAEKYCQSKGGHLASIHSAGDVQRLIAIANYNSEDNFWIGLTQTAPKKFVWSDGSPYNFDDFLRPSFPDYTDGECVELDTFTGKWINMGCTNTLSVGMCEIPITSF</sequence>
<dbReference type="PANTHER" id="PTHR22803">
    <property type="entry name" value="MANNOSE, PHOSPHOLIPASE, LECTIN RECEPTOR RELATED"/>
    <property type="match status" value="1"/>
</dbReference>
<dbReference type="InterPro" id="IPR016187">
    <property type="entry name" value="CTDL_fold"/>
</dbReference>
<proteinExistence type="predicted"/>
<dbReference type="InterPro" id="IPR050111">
    <property type="entry name" value="C-type_lectin/snaclec_domain"/>
</dbReference>
<feature type="chain" id="PRO_5041353128" description="C-type lectin domain-containing protein" evidence="1">
    <location>
        <begin position="18"/>
        <end position="286"/>
    </location>
</feature>
<organism evidence="3 4">
    <name type="scientific">Steinernema hermaphroditum</name>
    <dbReference type="NCBI Taxonomy" id="289476"/>
    <lineage>
        <taxon>Eukaryota</taxon>
        <taxon>Metazoa</taxon>
        <taxon>Ecdysozoa</taxon>
        <taxon>Nematoda</taxon>
        <taxon>Chromadorea</taxon>
        <taxon>Rhabditida</taxon>
        <taxon>Tylenchina</taxon>
        <taxon>Panagrolaimomorpha</taxon>
        <taxon>Strongyloidoidea</taxon>
        <taxon>Steinernematidae</taxon>
        <taxon>Steinernema</taxon>
    </lineage>
</organism>
<dbReference type="Proteomes" id="UP001175271">
    <property type="component" value="Unassembled WGS sequence"/>
</dbReference>
<dbReference type="InterPro" id="IPR001304">
    <property type="entry name" value="C-type_lectin-like"/>
</dbReference>
<accession>A0AA39IBU3</accession>
<evidence type="ECO:0000259" key="2">
    <source>
        <dbReference type="PROSITE" id="PS50041"/>
    </source>
</evidence>
<keyword evidence="1" id="KW-0732">Signal</keyword>
<evidence type="ECO:0000313" key="4">
    <source>
        <dbReference type="Proteomes" id="UP001175271"/>
    </source>
</evidence>
<feature type="domain" description="C-type lectin" evidence="2">
    <location>
        <begin position="40"/>
        <end position="142"/>
    </location>
</feature>
<dbReference type="SUPFAM" id="SSF56436">
    <property type="entry name" value="C-type lectin-like"/>
    <property type="match status" value="2"/>
</dbReference>
<dbReference type="Pfam" id="PF00059">
    <property type="entry name" value="Lectin_C"/>
    <property type="match status" value="2"/>
</dbReference>
<name>A0AA39IBU3_9BILA</name>
<dbReference type="AlphaFoldDB" id="A0AA39IBU3"/>
<keyword evidence="4" id="KW-1185">Reference proteome</keyword>
<dbReference type="CDD" id="cd00037">
    <property type="entry name" value="CLECT"/>
    <property type="match status" value="2"/>
</dbReference>
<feature type="signal peptide" evidence="1">
    <location>
        <begin position="1"/>
        <end position="17"/>
    </location>
</feature>
<gene>
    <name evidence="3" type="ORF">QR680_014631</name>
</gene>
<dbReference type="Gene3D" id="3.10.100.10">
    <property type="entry name" value="Mannose-Binding Protein A, subunit A"/>
    <property type="match status" value="2"/>
</dbReference>
<dbReference type="EMBL" id="JAUCMV010000002">
    <property type="protein sequence ID" value="KAK0420359.1"/>
    <property type="molecule type" value="Genomic_DNA"/>
</dbReference>
<comment type="caution">
    <text evidence="3">The sequence shown here is derived from an EMBL/GenBank/DDBJ whole genome shotgun (WGS) entry which is preliminary data.</text>
</comment>
<feature type="domain" description="C-type lectin" evidence="2">
    <location>
        <begin position="165"/>
        <end position="270"/>
    </location>
</feature>
<protein>
    <recommendedName>
        <fullName evidence="2">C-type lectin domain-containing protein</fullName>
    </recommendedName>
</protein>
<dbReference type="SMART" id="SM00034">
    <property type="entry name" value="CLECT"/>
    <property type="match status" value="2"/>
</dbReference>
<evidence type="ECO:0000256" key="1">
    <source>
        <dbReference type="SAM" id="SignalP"/>
    </source>
</evidence>
<dbReference type="PROSITE" id="PS50041">
    <property type="entry name" value="C_TYPE_LECTIN_2"/>
    <property type="match status" value="2"/>
</dbReference>
<reference evidence="3" key="1">
    <citation type="submission" date="2023-06" db="EMBL/GenBank/DDBJ databases">
        <title>Genomic analysis of the entomopathogenic nematode Steinernema hermaphroditum.</title>
        <authorList>
            <person name="Schwarz E.M."/>
            <person name="Heppert J.K."/>
            <person name="Baniya A."/>
            <person name="Schwartz H.T."/>
            <person name="Tan C.-H."/>
            <person name="Antoshechkin I."/>
            <person name="Sternberg P.W."/>
            <person name="Goodrich-Blair H."/>
            <person name="Dillman A.R."/>
        </authorList>
    </citation>
    <scope>NUCLEOTIDE SEQUENCE</scope>
    <source>
        <strain evidence="3">PS9179</strain>
        <tissue evidence="3">Whole animal</tissue>
    </source>
</reference>
<evidence type="ECO:0000313" key="3">
    <source>
        <dbReference type="EMBL" id="KAK0420359.1"/>
    </source>
</evidence>
<dbReference type="InterPro" id="IPR016186">
    <property type="entry name" value="C-type_lectin-like/link_sf"/>
</dbReference>